<dbReference type="InterPro" id="IPR043128">
    <property type="entry name" value="Rev_trsase/Diguanyl_cyclase"/>
</dbReference>
<dbReference type="GO" id="GO:0003677">
    <property type="term" value="F:DNA binding"/>
    <property type="evidence" value="ECO:0007669"/>
    <property type="project" value="UniProtKB-KW"/>
</dbReference>
<dbReference type="InterPro" id="IPR043502">
    <property type="entry name" value="DNA/RNA_pol_sf"/>
</dbReference>
<evidence type="ECO:0000259" key="18">
    <source>
        <dbReference type="PROSITE" id="PS50158"/>
    </source>
</evidence>
<dbReference type="Pfam" id="PF00078">
    <property type="entry name" value="RVT_1"/>
    <property type="match status" value="1"/>
</dbReference>
<evidence type="ECO:0000313" key="21">
    <source>
        <dbReference type="EMBL" id="MCH79523.1"/>
    </source>
</evidence>
<keyword evidence="15" id="KW-0233">DNA recombination</keyword>
<dbReference type="PANTHER" id="PTHR37984">
    <property type="entry name" value="PROTEIN CBG26694"/>
    <property type="match status" value="1"/>
</dbReference>
<dbReference type="Gene3D" id="4.10.60.10">
    <property type="entry name" value="Zinc finger, CCHC-type"/>
    <property type="match status" value="1"/>
</dbReference>
<feature type="domain" description="CCHC-type" evidence="18">
    <location>
        <begin position="310"/>
        <end position="325"/>
    </location>
</feature>
<keyword evidence="7" id="KW-0064">Aspartyl protease</keyword>
<dbReference type="InterPro" id="IPR041588">
    <property type="entry name" value="Integrase_H2C2"/>
</dbReference>
<keyword evidence="22" id="KW-1185">Reference proteome</keyword>
<evidence type="ECO:0000256" key="17">
    <source>
        <dbReference type="SAM" id="MobiDB-lite"/>
    </source>
</evidence>
<dbReference type="CDD" id="cd01647">
    <property type="entry name" value="RT_LTR"/>
    <property type="match status" value="1"/>
</dbReference>
<dbReference type="SUPFAM" id="SSF56672">
    <property type="entry name" value="DNA/RNA polymerases"/>
    <property type="match status" value="1"/>
</dbReference>
<gene>
    <name evidence="21" type="ORF">A2U01_0000273</name>
</gene>
<dbReference type="CDD" id="cd00303">
    <property type="entry name" value="retropepsin_like"/>
    <property type="match status" value="1"/>
</dbReference>
<dbReference type="SUPFAM" id="SSF50630">
    <property type="entry name" value="Acid proteases"/>
    <property type="match status" value="1"/>
</dbReference>
<dbReference type="InterPro" id="IPR050951">
    <property type="entry name" value="Retrovirus_Pol_polyprotein"/>
</dbReference>
<dbReference type="PROSITE" id="PS50158">
    <property type="entry name" value="ZF_CCHC"/>
    <property type="match status" value="1"/>
</dbReference>
<feature type="domain" description="Reverse transcriptase" evidence="19">
    <location>
        <begin position="573"/>
        <end position="752"/>
    </location>
</feature>
<dbReference type="CDD" id="cd09274">
    <property type="entry name" value="RNase_HI_RT_Ty3"/>
    <property type="match status" value="1"/>
</dbReference>
<dbReference type="InterPro" id="IPR000477">
    <property type="entry name" value="RT_dom"/>
</dbReference>
<dbReference type="SMART" id="SM00343">
    <property type="entry name" value="ZnF_C2HC"/>
    <property type="match status" value="1"/>
</dbReference>
<dbReference type="Gene3D" id="3.30.70.270">
    <property type="match status" value="2"/>
</dbReference>
<proteinExistence type="predicted"/>
<feature type="compositionally biased region" description="Basic and acidic residues" evidence="17">
    <location>
        <begin position="258"/>
        <end position="268"/>
    </location>
</feature>
<dbReference type="InterPro" id="IPR036875">
    <property type="entry name" value="Znf_CCHC_sf"/>
</dbReference>
<dbReference type="InterPro" id="IPR036397">
    <property type="entry name" value="RNaseH_sf"/>
</dbReference>
<keyword evidence="16" id="KW-0862">Zinc</keyword>
<evidence type="ECO:0000256" key="5">
    <source>
        <dbReference type="ARBA" id="ARBA00022722"/>
    </source>
</evidence>
<evidence type="ECO:0000313" key="22">
    <source>
        <dbReference type="Proteomes" id="UP000265520"/>
    </source>
</evidence>
<feature type="domain" description="Integrase catalytic" evidence="20">
    <location>
        <begin position="1113"/>
        <end position="1276"/>
    </location>
</feature>
<evidence type="ECO:0000256" key="15">
    <source>
        <dbReference type="ARBA" id="ARBA00023172"/>
    </source>
</evidence>
<dbReference type="SUPFAM" id="SSF53098">
    <property type="entry name" value="Ribonuclease H-like"/>
    <property type="match status" value="1"/>
</dbReference>
<protein>
    <recommendedName>
        <fullName evidence="1">RNA-directed DNA polymerase</fullName>
        <ecNumber evidence="1">2.7.7.49</ecNumber>
    </recommendedName>
</protein>
<dbReference type="GO" id="GO:0008270">
    <property type="term" value="F:zinc ion binding"/>
    <property type="evidence" value="ECO:0007669"/>
    <property type="project" value="UniProtKB-KW"/>
</dbReference>
<dbReference type="Pfam" id="PF24626">
    <property type="entry name" value="SH3_Tf2-1"/>
    <property type="match status" value="1"/>
</dbReference>
<evidence type="ECO:0000256" key="11">
    <source>
        <dbReference type="ARBA" id="ARBA00022908"/>
    </source>
</evidence>
<dbReference type="Gene3D" id="1.10.340.70">
    <property type="match status" value="1"/>
</dbReference>
<dbReference type="FunFam" id="3.10.20.370:FF:000001">
    <property type="entry name" value="Retrovirus-related Pol polyprotein from transposon 17.6-like protein"/>
    <property type="match status" value="1"/>
</dbReference>
<accession>A0A392LX40</accession>
<dbReference type="Pfam" id="PF03732">
    <property type="entry name" value="Retrotrans_gag"/>
    <property type="match status" value="1"/>
</dbReference>
<evidence type="ECO:0000256" key="16">
    <source>
        <dbReference type="PROSITE-ProRule" id="PRU00047"/>
    </source>
</evidence>
<dbReference type="EC" id="2.7.7.49" evidence="1"/>
<dbReference type="GO" id="GO:0003887">
    <property type="term" value="F:DNA-directed DNA polymerase activity"/>
    <property type="evidence" value="ECO:0007669"/>
    <property type="project" value="UniProtKB-KW"/>
</dbReference>
<keyword evidence="13" id="KW-0239">DNA-directed DNA polymerase</keyword>
<dbReference type="InterPro" id="IPR001584">
    <property type="entry name" value="Integrase_cat-core"/>
</dbReference>
<evidence type="ECO:0000256" key="2">
    <source>
        <dbReference type="ARBA" id="ARBA00022670"/>
    </source>
</evidence>
<evidence type="ECO:0000256" key="3">
    <source>
        <dbReference type="ARBA" id="ARBA00022679"/>
    </source>
</evidence>
<keyword evidence="3" id="KW-0808">Transferase</keyword>
<dbReference type="GO" id="GO:0004519">
    <property type="term" value="F:endonuclease activity"/>
    <property type="evidence" value="ECO:0007669"/>
    <property type="project" value="UniProtKB-KW"/>
</dbReference>
<dbReference type="Gene3D" id="2.40.70.10">
    <property type="entry name" value="Acid Proteases"/>
    <property type="match status" value="1"/>
</dbReference>
<keyword evidence="11" id="KW-0229">DNA integration</keyword>
<dbReference type="InterPro" id="IPR021109">
    <property type="entry name" value="Peptidase_aspartic_dom_sf"/>
</dbReference>
<evidence type="ECO:0000256" key="9">
    <source>
        <dbReference type="ARBA" id="ARBA00022801"/>
    </source>
</evidence>
<keyword evidence="16" id="KW-0863">Zinc-finger</keyword>
<dbReference type="InterPro" id="IPR005162">
    <property type="entry name" value="Retrotrans_gag_dom"/>
</dbReference>
<evidence type="ECO:0000259" key="19">
    <source>
        <dbReference type="PROSITE" id="PS50878"/>
    </source>
</evidence>
<evidence type="ECO:0000256" key="14">
    <source>
        <dbReference type="ARBA" id="ARBA00023125"/>
    </source>
</evidence>
<dbReference type="FunFam" id="3.10.10.10:FF:000007">
    <property type="entry name" value="Retrovirus-related Pol polyprotein from transposon 17.6-like Protein"/>
    <property type="match status" value="1"/>
</dbReference>
<dbReference type="Pfam" id="PF17921">
    <property type="entry name" value="Integrase_H2C2"/>
    <property type="match status" value="1"/>
</dbReference>
<dbReference type="SUPFAM" id="SSF57756">
    <property type="entry name" value="Retrovirus zinc finger-like domains"/>
    <property type="match status" value="1"/>
</dbReference>
<feature type="region of interest" description="Disordered" evidence="17">
    <location>
        <begin position="1"/>
        <end position="21"/>
    </location>
</feature>
<evidence type="ECO:0000256" key="12">
    <source>
        <dbReference type="ARBA" id="ARBA00022918"/>
    </source>
</evidence>
<dbReference type="FunFam" id="3.30.70.270:FF:000020">
    <property type="entry name" value="Transposon Tf2-6 polyprotein-like Protein"/>
    <property type="match status" value="1"/>
</dbReference>
<dbReference type="EMBL" id="LXQA010000167">
    <property type="protein sequence ID" value="MCH79523.1"/>
    <property type="molecule type" value="Genomic_DNA"/>
</dbReference>
<dbReference type="Gene3D" id="3.30.420.10">
    <property type="entry name" value="Ribonuclease H-like superfamily/Ribonuclease H"/>
    <property type="match status" value="1"/>
</dbReference>
<evidence type="ECO:0000256" key="10">
    <source>
        <dbReference type="ARBA" id="ARBA00022842"/>
    </source>
</evidence>
<keyword evidence="12" id="KW-0695">RNA-directed DNA polymerase</keyword>
<name>A0A392LX40_9FABA</name>
<keyword evidence="14" id="KW-0238">DNA-binding</keyword>
<dbReference type="InterPro" id="IPR012337">
    <property type="entry name" value="RNaseH-like_sf"/>
</dbReference>
<reference evidence="21 22" key="1">
    <citation type="journal article" date="2018" name="Front. Plant Sci.">
        <title>Red Clover (Trifolium pratense) and Zigzag Clover (T. medium) - A Picture of Genomic Similarities and Differences.</title>
        <authorList>
            <person name="Dluhosova J."/>
            <person name="Istvanek J."/>
            <person name="Nedelnik J."/>
            <person name="Repkova J."/>
        </authorList>
    </citation>
    <scope>NUCLEOTIDE SEQUENCE [LARGE SCALE GENOMIC DNA]</scope>
    <source>
        <strain evidence="22">cv. 10/8</strain>
        <tissue evidence="21">Leaf</tissue>
    </source>
</reference>
<dbReference type="Pfam" id="PF17917">
    <property type="entry name" value="RT_RNaseH"/>
    <property type="match status" value="1"/>
</dbReference>
<dbReference type="Proteomes" id="UP000265520">
    <property type="component" value="Unassembled WGS sequence"/>
</dbReference>
<dbReference type="PROSITE" id="PS50994">
    <property type="entry name" value="INTEGRASE"/>
    <property type="match status" value="1"/>
</dbReference>
<dbReference type="InterPro" id="IPR056924">
    <property type="entry name" value="SH3_Tf2-1"/>
</dbReference>
<dbReference type="PROSITE" id="PS50878">
    <property type="entry name" value="RT_POL"/>
    <property type="match status" value="1"/>
</dbReference>
<feature type="compositionally biased region" description="Polar residues" evidence="17">
    <location>
        <begin position="277"/>
        <end position="286"/>
    </location>
</feature>
<keyword evidence="2" id="KW-0645">Protease</keyword>
<keyword evidence="5" id="KW-0540">Nuclease</keyword>
<dbReference type="PANTHER" id="PTHR37984:SF5">
    <property type="entry name" value="PROTEIN NYNRIN-LIKE"/>
    <property type="match status" value="1"/>
</dbReference>
<dbReference type="InterPro" id="IPR041373">
    <property type="entry name" value="RT_RNaseH"/>
</dbReference>
<dbReference type="Gene3D" id="3.10.10.10">
    <property type="entry name" value="HIV Type 1 Reverse Transcriptase, subunit A, domain 1"/>
    <property type="match status" value="1"/>
</dbReference>
<feature type="region of interest" description="Disordered" evidence="17">
    <location>
        <begin position="258"/>
        <end position="290"/>
    </location>
</feature>
<dbReference type="GO" id="GO:0004190">
    <property type="term" value="F:aspartic-type endopeptidase activity"/>
    <property type="evidence" value="ECO:0007669"/>
    <property type="project" value="UniProtKB-KW"/>
</dbReference>
<organism evidence="21 22">
    <name type="scientific">Trifolium medium</name>
    <dbReference type="NCBI Taxonomy" id="97028"/>
    <lineage>
        <taxon>Eukaryota</taxon>
        <taxon>Viridiplantae</taxon>
        <taxon>Streptophyta</taxon>
        <taxon>Embryophyta</taxon>
        <taxon>Tracheophyta</taxon>
        <taxon>Spermatophyta</taxon>
        <taxon>Magnoliopsida</taxon>
        <taxon>eudicotyledons</taxon>
        <taxon>Gunneridae</taxon>
        <taxon>Pentapetalae</taxon>
        <taxon>rosids</taxon>
        <taxon>fabids</taxon>
        <taxon>Fabales</taxon>
        <taxon>Fabaceae</taxon>
        <taxon>Papilionoideae</taxon>
        <taxon>50 kb inversion clade</taxon>
        <taxon>NPAAA clade</taxon>
        <taxon>Hologalegina</taxon>
        <taxon>IRL clade</taxon>
        <taxon>Trifolieae</taxon>
        <taxon>Trifolium</taxon>
    </lineage>
</organism>
<evidence type="ECO:0000256" key="8">
    <source>
        <dbReference type="ARBA" id="ARBA00022759"/>
    </source>
</evidence>
<evidence type="ECO:0000256" key="7">
    <source>
        <dbReference type="ARBA" id="ARBA00022750"/>
    </source>
</evidence>
<dbReference type="Pfam" id="PF00098">
    <property type="entry name" value="zf-CCHC"/>
    <property type="match status" value="1"/>
</dbReference>
<evidence type="ECO:0000259" key="20">
    <source>
        <dbReference type="PROSITE" id="PS50994"/>
    </source>
</evidence>
<sequence length="1474" mass="169982">MFGAPRGRGRGRPRRNVAEEETYEYEGEANANMWAHMMHQHQQFQAQQAQQHQEMMMMFQQQMNNAQNQNMGSAAFREFCRMNPPEFIGEYVPATAREWIQRMSGILESMECTEAEKVTFATRFFRGAACNWWDGARASMLSSQTEVNWENFRRQFISHYIPESYQLQMERELTELKQGSMSVAEYTTRFNELVRYVADGNDVPTEAWKMKKYRFGLRADIAHDVFMQPVTNLGDLIQKSYHAEASLNDIRRERGEIAQKKKDSEKYNMHLKPKSFPSKNKQNYSPRSPRKCPDCGIPHSGECMKGKDVCFYCKQPGHYRSDCPKLQKQGDASGTTKSKGRVYSLDGKNAKTNNALITDICLLDQSEVFVLFDCGATNSFIAVDCVIRLGLPSTSLIPPMTVVVATGGKVTSKRVCQNCPVNVSGKIYYVDLICLPIKDMDIVLGMDWLSANTVYIGCAEKNLYVPIDITAESRALTALLQNTHQMIQYLFAENKCFSIMFTMNPEPNLRPSDIPIVNEYLDVFPEEVTSLPPEREIEFSIDLVPGSQPISIAPYRMSPLELRELKSQLEELLQKHFIRPSVSPWGAPVLLVKKKDGTMRLCIDYRQLNKVTIKNKYPLPRIDDLLDQLRGATIFSKIDLRSGYHQIRIKTSDVSKTAFRTRYGHYEFLVMPFGLTNAPAVFMDYMNRIFQPYLDKFVVIFIDDILIYSRNSQEHAEHLRIVLEILREKQLYAKFSKCEFWLTEVKFLGHVISQGGVSVDQSKVEAVLNWERPRNVSEVRSFLGLAGYYRRFILGFSEMALPLTHLTRKGVSFDWDAACEQSFNMLKKKLTSAPVLVIPDPNKKYVVYCDASNKGLGCVLMQDGAVVAYASRQLKPHEENYPTHDLELAAIIFALKIWRHHLYGVQFDLYSDHKSLRYLFDQKELNMRQRRWMEYLKDFDFELNYHPGKANVVADALSRKALYASELLMHRCGLYEKFRDLDLNVTYQKNGVRLNRIELSCDLRSMIGRAQAFDMNLQNRIGKPEFTVSEDGIIQFEGRICVPNDVELKRLILEEAHKSGFSIHPGSTKMYHDLRKNYWWPNMKAEIAEFVSRCIVCQQVKIEHQKPAGPLQPLEIPEWKWEHITMDFVSGLPRNQKGQDSIWVIVDRLTKSAHFIAVKSTYKAPQYAELFIEEIVKLHGVPLSIVSDRDPIFTSHFWHAFQRALGTRLKMSTSYHPQTDGQSERTIQTLEDMLRACVLEDGGTWSKLLHLIEFAYNNSYHASIGMAPYEALYGRKCRTPLCWTEVGDKGLLGPDIIQETTLKIKSVKENMKIAQSRQKSYADHRRRPLEFNEGDHVFLRVTPKLGLRGVFKTKKLCPRYIGPYQILRRVGPVAYQLALPPSMSGMHDVFHVSQLRKFIPDPFQPVELETIDLKPDLTYQPNPVRIVDRDVKTLRNKTIPIVKVQWAQSPDGEFTWELESEMMKNYSYLFSGKF</sequence>
<keyword evidence="10" id="KW-0460">Magnesium</keyword>
<dbReference type="GO" id="GO:0015074">
    <property type="term" value="P:DNA integration"/>
    <property type="evidence" value="ECO:0007669"/>
    <property type="project" value="UniProtKB-KW"/>
</dbReference>
<evidence type="ECO:0000256" key="13">
    <source>
        <dbReference type="ARBA" id="ARBA00022932"/>
    </source>
</evidence>
<evidence type="ECO:0000256" key="4">
    <source>
        <dbReference type="ARBA" id="ARBA00022695"/>
    </source>
</evidence>
<dbReference type="GO" id="GO:0006508">
    <property type="term" value="P:proteolysis"/>
    <property type="evidence" value="ECO:0007669"/>
    <property type="project" value="UniProtKB-KW"/>
</dbReference>
<dbReference type="Pfam" id="PF08284">
    <property type="entry name" value="RVP_2"/>
    <property type="match status" value="1"/>
</dbReference>
<keyword evidence="8" id="KW-0255">Endonuclease</keyword>
<keyword evidence="6" id="KW-0479">Metal-binding</keyword>
<comment type="caution">
    <text evidence="21">The sequence shown here is derived from an EMBL/GenBank/DDBJ whole genome shotgun (WGS) entry which is preliminary data.</text>
</comment>
<keyword evidence="4" id="KW-0548">Nucleotidyltransferase</keyword>
<dbReference type="GO" id="GO:0003964">
    <property type="term" value="F:RNA-directed DNA polymerase activity"/>
    <property type="evidence" value="ECO:0007669"/>
    <property type="project" value="UniProtKB-KW"/>
</dbReference>
<dbReference type="GO" id="GO:0006310">
    <property type="term" value="P:DNA recombination"/>
    <property type="evidence" value="ECO:0007669"/>
    <property type="project" value="UniProtKB-KW"/>
</dbReference>
<keyword evidence="9" id="KW-0378">Hydrolase</keyword>
<dbReference type="InterPro" id="IPR001878">
    <property type="entry name" value="Znf_CCHC"/>
</dbReference>
<evidence type="ECO:0000256" key="1">
    <source>
        <dbReference type="ARBA" id="ARBA00012493"/>
    </source>
</evidence>
<evidence type="ECO:0000256" key="6">
    <source>
        <dbReference type="ARBA" id="ARBA00022723"/>
    </source>
</evidence>